<keyword evidence="5 6" id="KW-0472">Membrane</keyword>
<feature type="transmembrane region" description="Helical" evidence="6">
    <location>
        <begin position="222"/>
        <end position="242"/>
    </location>
</feature>
<dbReference type="GO" id="GO:0005886">
    <property type="term" value="C:plasma membrane"/>
    <property type="evidence" value="ECO:0007669"/>
    <property type="project" value="UniProtKB-SubCell"/>
</dbReference>
<dbReference type="NCBIfam" id="TIGR00765">
    <property type="entry name" value="yihY_not_rbn"/>
    <property type="match status" value="1"/>
</dbReference>
<name>A0A972FTM1_9FLAO</name>
<dbReference type="InterPro" id="IPR017039">
    <property type="entry name" value="Virul_fac_BrkB"/>
</dbReference>
<feature type="transmembrane region" description="Helical" evidence="6">
    <location>
        <begin position="248"/>
        <end position="273"/>
    </location>
</feature>
<evidence type="ECO:0000256" key="2">
    <source>
        <dbReference type="ARBA" id="ARBA00022475"/>
    </source>
</evidence>
<keyword evidence="2" id="KW-1003">Cell membrane</keyword>
<keyword evidence="3 6" id="KW-0812">Transmembrane</keyword>
<keyword evidence="8" id="KW-1185">Reference proteome</keyword>
<dbReference type="Proteomes" id="UP000712080">
    <property type="component" value="Unassembled WGS sequence"/>
</dbReference>
<accession>A0A972FTM1</accession>
<gene>
    <name evidence="7" type="ORF">G6047_04910</name>
</gene>
<feature type="transmembrane region" description="Helical" evidence="6">
    <location>
        <begin position="36"/>
        <end position="59"/>
    </location>
</feature>
<dbReference type="PANTHER" id="PTHR30213:SF1">
    <property type="entry name" value="INNER MEMBRANE PROTEIN YHJD"/>
    <property type="match status" value="1"/>
</dbReference>
<dbReference type="EMBL" id="JAAMPU010000100">
    <property type="protein sequence ID" value="NMH27365.1"/>
    <property type="molecule type" value="Genomic_DNA"/>
</dbReference>
<dbReference type="Pfam" id="PF03631">
    <property type="entry name" value="Virul_fac_BrkB"/>
    <property type="match status" value="1"/>
</dbReference>
<feature type="transmembrane region" description="Helical" evidence="6">
    <location>
        <begin position="148"/>
        <end position="169"/>
    </location>
</feature>
<sequence length="317" mass="35333">MFKSLRHIQWKDVGSIFKRTFQGFVNDRALKLSASLSYYTVFSMAPLILLVISLAGFFLGEDAIRGHVFHELNGLLGNQAAAQLQEVIKNMELSGKTTTALVIGVITLIVGATSVFGDIQDSINIIWRVKAKPKRGWVKILKDRLLSSSLIIGLGFLMVVTLLVNGALVALNGWLQSYFPEVTMILFEIINIAIGFGVIWLLFSVIFKVLPDAEIRWKHVRLGAFFTALLFMLGRYLISIYIQTSGAGSAYGAAGSLIVILVWVYYTAAILYFGAEFTRAFTEFTGAHIKPSEFAVYVEEHERERDVSEIPPKEIVR</sequence>
<evidence type="ECO:0000256" key="6">
    <source>
        <dbReference type="SAM" id="Phobius"/>
    </source>
</evidence>
<feature type="transmembrane region" description="Helical" evidence="6">
    <location>
        <begin position="189"/>
        <end position="210"/>
    </location>
</feature>
<evidence type="ECO:0000313" key="8">
    <source>
        <dbReference type="Proteomes" id="UP000712080"/>
    </source>
</evidence>
<proteinExistence type="predicted"/>
<evidence type="ECO:0000313" key="7">
    <source>
        <dbReference type="EMBL" id="NMH27365.1"/>
    </source>
</evidence>
<reference evidence="7" key="1">
    <citation type="submission" date="2020-02" db="EMBL/GenBank/DDBJ databases">
        <title>Flavobacterium sp. genome.</title>
        <authorList>
            <person name="Jung H.S."/>
            <person name="Baek J.H."/>
            <person name="Jeon C.O."/>
        </authorList>
    </citation>
    <scope>NUCLEOTIDE SEQUENCE</scope>
    <source>
        <strain evidence="7">SE-s28</strain>
    </source>
</reference>
<keyword evidence="4 6" id="KW-1133">Transmembrane helix</keyword>
<organism evidence="7 8">
    <name type="scientific">Flavobacterium silvaticum</name>
    <dbReference type="NCBI Taxonomy" id="1852020"/>
    <lineage>
        <taxon>Bacteria</taxon>
        <taxon>Pseudomonadati</taxon>
        <taxon>Bacteroidota</taxon>
        <taxon>Flavobacteriia</taxon>
        <taxon>Flavobacteriales</taxon>
        <taxon>Flavobacteriaceae</taxon>
        <taxon>Flavobacterium</taxon>
    </lineage>
</organism>
<evidence type="ECO:0000256" key="4">
    <source>
        <dbReference type="ARBA" id="ARBA00022989"/>
    </source>
</evidence>
<dbReference type="RefSeq" id="WP_169526366.1">
    <property type="nucleotide sequence ID" value="NZ_JAAMPU010000100.1"/>
</dbReference>
<dbReference type="PANTHER" id="PTHR30213">
    <property type="entry name" value="INNER MEMBRANE PROTEIN YHJD"/>
    <property type="match status" value="1"/>
</dbReference>
<evidence type="ECO:0000256" key="3">
    <source>
        <dbReference type="ARBA" id="ARBA00022692"/>
    </source>
</evidence>
<dbReference type="AlphaFoldDB" id="A0A972FTM1"/>
<comment type="subcellular location">
    <subcellularLocation>
        <location evidence="1">Cell membrane</location>
        <topology evidence="1">Multi-pass membrane protein</topology>
    </subcellularLocation>
</comment>
<dbReference type="PIRSF" id="PIRSF035875">
    <property type="entry name" value="RNase_BN"/>
    <property type="match status" value="1"/>
</dbReference>
<comment type="caution">
    <text evidence="7">The sequence shown here is derived from an EMBL/GenBank/DDBJ whole genome shotgun (WGS) entry which is preliminary data.</text>
</comment>
<protein>
    <submittedName>
        <fullName evidence="7">YihY/virulence factor BrkB family protein</fullName>
    </submittedName>
</protein>
<evidence type="ECO:0000256" key="5">
    <source>
        <dbReference type="ARBA" id="ARBA00023136"/>
    </source>
</evidence>
<evidence type="ECO:0000256" key="1">
    <source>
        <dbReference type="ARBA" id="ARBA00004651"/>
    </source>
</evidence>
<feature type="transmembrane region" description="Helical" evidence="6">
    <location>
        <begin position="100"/>
        <end position="127"/>
    </location>
</feature>